<evidence type="ECO:0000256" key="1">
    <source>
        <dbReference type="SAM" id="MobiDB-lite"/>
    </source>
</evidence>
<dbReference type="InterPro" id="IPR049191">
    <property type="entry name" value="SutA_RBD"/>
</dbReference>
<accession>A0A7W4W6Q1</accession>
<evidence type="ECO:0000259" key="2">
    <source>
        <dbReference type="Pfam" id="PF20661"/>
    </source>
</evidence>
<evidence type="ECO:0000313" key="3">
    <source>
        <dbReference type="EMBL" id="MBB3048430.1"/>
    </source>
</evidence>
<name>A0A7W4W6Q1_9GAMM</name>
<feature type="domain" description="Transcriptional regulator SutA RNAP-binding" evidence="2">
    <location>
        <begin position="33"/>
        <end position="61"/>
    </location>
</feature>
<protein>
    <recommendedName>
        <fullName evidence="2">Transcriptional regulator SutA RNAP-binding domain-containing protein</fullName>
    </recommendedName>
</protein>
<evidence type="ECO:0000313" key="4">
    <source>
        <dbReference type="Proteomes" id="UP000537130"/>
    </source>
</evidence>
<feature type="region of interest" description="Disordered" evidence="1">
    <location>
        <begin position="1"/>
        <end position="31"/>
    </location>
</feature>
<dbReference type="AlphaFoldDB" id="A0A7W4W6Q1"/>
<comment type="caution">
    <text evidence="3">The sequence shown here is derived from an EMBL/GenBank/DDBJ whole genome shotgun (WGS) entry which is preliminary data.</text>
</comment>
<dbReference type="EMBL" id="JACHWY010000003">
    <property type="protein sequence ID" value="MBB3048430.1"/>
    <property type="molecule type" value="Genomic_DNA"/>
</dbReference>
<proteinExistence type="predicted"/>
<reference evidence="3 4" key="1">
    <citation type="submission" date="2020-08" db="EMBL/GenBank/DDBJ databases">
        <title>Genomic Encyclopedia of Type Strains, Phase III (KMG-III): the genomes of soil and plant-associated and newly described type strains.</title>
        <authorList>
            <person name="Whitman W."/>
        </authorList>
    </citation>
    <scope>NUCLEOTIDE SEQUENCE [LARGE SCALE GENOMIC DNA]</scope>
    <source>
        <strain evidence="3 4">CECT 8654</strain>
    </source>
</reference>
<sequence length="77" mass="8758">MGSSRRDRSFDDDFTDSVEEPWDSTNDTHTLTARERIRRQLASDVEAFLAQGGQIQHLDTTAHAENYAEKVGDNDLF</sequence>
<dbReference type="RefSeq" id="WP_183411213.1">
    <property type="nucleotide sequence ID" value="NZ_JACHWY010000003.1"/>
</dbReference>
<gene>
    <name evidence="3" type="ORF">FHR99_002704</name>
</gene>
<dbReference type="Pfam" id="PF20661">
    <property type="entry name" value="SutA-RBD"/>
    <property type="match status" value="1"/>
</dbReference>
<organism evidence="3 4">
    <name type="scientific">Litorivivens lipolytica</name>
    <dbReference type="NCBI Taxonomy" id="1524264"/>
    <lineage>
        <taxon>Bacteria</taxon>
        <taxon>Pseudomonadati</taxon>
        <taxon>Pseudomonadota</taxon>
        <taxon>Gammaproteobacteria</taxon>
        <taxon>Litorivivens</taxon>
    </lineage>
</organism>
<keyword evidence="4" id="KW-1185">Reference proteome</keyword>
<feature type="compositionally biased region" description="Acidic residues" evidence="1">
    <location>
        <begin position="12"/>
        <end position="22"/>
    </location>
</feature>
<dbReference type="Proteomes" id="UP000537130">
    <property type="component" value="Unassembled WGS sequence"/>
</dbReference>
<feature type="compositionally biased region" description="Basic and acidic residues" evidence="1">
    <location>
        <begin position="1"/>
        <end position="11"/>
    </location>
</feature>